<dbReference type="EMBL" id="BSTK01000002">
    <property type="protein sequence ID" value="GLY83672.1"/>
    <property type="molecule type" value="Genomic_DNA"/>
</dbReference>
<keyword evidence="8" id="KW-1185">Reference proteome</keyword>
<evidence type="ECO:0000256" key="6">
    <source>
        <dbReference type="SAM" id="Phobius"/>
    </source>
</evidence>
<dbReference type="Proteomes" id="UP001165074">
    <property type="component" value="Unassembled WGS sequence"/>
</dbReference>
<organism evidence="7 8">
    <name type="scientific">Actinoallomurus iriomotensis</name>
    <dbReference type="NCBI Taxonomy" id="478107"/>
    <lineage>
        <taxon>Bacteria</taxon>
        <taxon>Bacillati</taxon>
        <taxon>Actinomycetota</taxon>
        <taxon>Actinomycetes</taxon>
        <taxon>Streptosporangiales</taxon>
        <taxon>Thermomonosporaceae</taxon>
        <taxon>Actinoallomurus</taxon>
    </lineage>
</organism>
<evidence type="ECO:0008006" key="9">
    <source>
        <dbReference type="Google" id="ProtNLM"/>
    </source>
</evidence>
<dbReference type="InterPro" id="IPR007343">
    <property type="entry name" value="Uncharacterised_pept_Zn_put"/>
</dbReference>
<dbReference type="RefSeq" id="WP_285568228.1">
    <property type="nucleotide sequence ID" value="NZ_BSTK01000002.1"/>
</dbReference>
<dbReference type="GO" id="GO:0016020">
    <property type="term" value="C:membrane"/>
    <property type="evidence" value="ECO:0007669"/>
    <property type="project" value="UniProtKB-SubCell"/>
</dbReference>
<feature type="compositionally biased region" description="Polar residues" evidence="5">
    <location>
        <begin position="7"/>
        <end position="22"/>
    </location>
</feature>
<evidence type="ECO:0000313" key="8">
    <source>
        <dbReference type="Proteomes" id="UP001165074"/>
    </source>
</evidence>
<proteinExistence type="predicted"/>
<keyword evidence="2 6" id="KW-0812">Transmembrane</keyword>
<dbReference type="PANTHER" id="PTHR30168:SF0">
    <property type="entry name" value="INNER MEMBRANE PROTEIN"/>
    <property type="match status" value="1"/>
</dbReference>
<keyword evidence="3 6" id="KW-1133">Transmembrane helix</keyword>
<dbReference type="AlphaFoldDB" id="A0A9W6S104"/>
<feature type="transmembrane region" description="Helical" evidence="6">
    <location>
        <begin position="38"/>
        <end position="60"/>
    </location>
</feature>
<dbReference type="PANTHER" id="PTHR30168">
    <property type="entry name" value="PUTATIVE MEMBRANE PROTEIN YPFJ"/>
    <property type="match status" value="1"/>
</dbReference>
<evidence type="ECO:0000256" key="3">
    <source>
        <dbReference type="ARBA" id="ARBA00022989"/>
    </source>
</evidence>
<protein>
    <recommendedName>
        <fullName evidence="9">Metalloprotease</fullName>
    </recommendedName>
</protein>
<dbReference type="Pfam" id="PF04228">
    <property type="entry name" value="Zn_peptidase"/>
    <property type="match status" value="1"/>
</dbReference>
<evidence type="ECO:0000313" key="7">
    <source>
        <dbReference type="EMBL" id="GLY83672.1"/>
    </source>
</evidence>
<evidence type="ECO:0000256" key="5">
    <source>
        <dbReference type="SAM" id="MobiDB-lite"/>
    </source>
</evidence>
<sequence length="321" mass="34617">MADPRRSPSQSGQASRGPSTQAPDYGYHRPARRPRRTATGVVLATLGGVAALFVVAVLGYSLAGSDSKAGAGGDRSRLRSGSRTAALSGPLYVSGTLPRIECRLPKITEHDEASMRRFLDTLSDCLDQAWERQFAKAGVPGFTAPQRVFWSLPGSSPCGSYPAPGASAFYCPANDTMYVGLSNVVDTAGGEPVSHYAVYARVIAHEYGHHVQEDAGILEYGHELMASDETDARAEASRRIELQAQCFAGAFLSAERRTLPMTRKQYEAMIDDNRARGDDESRPDLRDHGSGRHYAGWVVRGYRQGVLSACNTWTVSAADVS</sequence>
<feature type="region of interest" description="Disordered" evidence="5">
    <location>
        <begin position="1"/>
        <end position="34"/>
    </location>
</feature>
<comment type="caution">
    <text evidence="7">The sequence shown here is derived from an EMBL/GenBank/DDBJ whole genome shotgun (WGS) entry which is preliminary data.</text>
</comment>
<keyword evidence="4 6" id="KW-0472">Membrane</keyword>
<evidence type="ECO:0000256" key="1">
    <source>
        <dbReference type="ARBA" id="ARBA00004167"/>
    </source>
</evidence>
<accession>A0A9W6S104</accession>
<evidence type="ECO:0000256" key="2">
    <source>
        <dbReference type="ARBA" id="ARBA00022692"/>
    </source>
</evidence>
<evidence type="ECO:0000256" key="4">
    <source>
        <dbReference type="ARBA" id="ARBA00023136"/>
    </source>
</evidence>
<comment type="subcellular location">
    <subcellularLocation>
        <location evidence="1">Membrane</location>
        <topology evidence="1">Single-pass membrane protein</topology>
    </subcellularLocation>
</comment>
<reference evidence="7" key="1">
    <citation type="submission" date="2023-03" db="EMBL/GenBank/DDBJ databases">
        <title>Actinoallomurus iriomotensis NBRC 103684.</title>
        <authorList>
            <person name="Ichikawa N."/>
            <person name="Sato H."/>
            <person name="Tonouchi N."/>
        </authorList>
    </citation>
    <scope>NUCLEOTIDE SEQUENCE</scope>
    <source>
        <strain evidence="7">NBRC 103684</strain>
    </source>
</reference>
<gene>
    <name evidence="7" type="ORF">Airi02_016010</name>
</gene>
<name>A0A9W6S104_9ACTN</name>